<keyword evidence="5" id="KW-0503">Monooxygenase</keyword>
<dbReference type="GO" id="GO:0071949">
    <property type="term" value="F:FAD binding"/>
    <property type="evidence" value="ECO:0007669"/>
    <property type="project" value="InterPro"/>
</dbReference>
<dbReference type="PANTHER" id="PTHR13789:SF314">
    <property type="entry name" value="FAD-BINDING DOMAIN-CONTAINING PROTEIN"/>
    <property type="match status" value="1"/>
</dbReference>
<keyword evidence="3" id="KW-0274">FAD</keyword>
<evidence type="ECO:0000259" key="6">
    <source>
        <dbReference type="Pfam" id="PF01494"/>
    </source>
</evidence>
<keyword evidence="2" id="KW-0285">Flavoprotein</keyword>
<dbReference type="Proteomes" id="UP000198372">
    <property type="component" value="Unassembled WGS sequence"/>
</dbReference>
<evidence type="ECO:0000256" key="5">
    <source>
        <dbReference type="ARBA" id="ARBA00023033"/>
    </source>
</evidence>
<dbReference type="InterPro" id="IPR036188">
    <property type="entry name" value="FAD/NAD-bd_sf"/>
</dbReference>
<reference evidence="8" key="1">
    <citation type="submission" date="2016-09" db="EMBL/GenBank/DDBJ databases">
        <authorList>
            <person name="Jeantristanb JTB J.-T."/>
            <person name="Ricardo R."/>
        </authorList>
    </citation>
    <scope>NUCLEOTIDE SEQUENCE [LARGE SCALE GENOMIC DNA]</scope>
</reference>
<evidence type="ECO:0000256" key="2">
    <source>
        <dbReference type="ARBA" id="ARBA00022630"/>
    </source>
</evidence>
<dbReference type="PANTHER" id="PTHR13789">
    <property type="entry name" value="MONOOXYGENASE"/>
    <property type="match status" value="1"/>
</dbReference>
<evidence type="ECO:0000256" key="3">
    <source>
        <dbReference type="ARBA" id="ARBA00022827"/>
    </source>
</evidence>
<organism evidence="7 8">
    <name type="scientific">Microbotryum intermedium</name>
    <dbReference type="NCBI Taxonomy" id="269621"/>
    <lineage>
        <taxon>Eukaryota</taxon>
        <taxon>Fungi</taxon>
        <taxon>Dikarya</taxon>
        <taxon>Basidiomycota</taxon>
        <taxon>Pucciniomycotina</taxon>
        <taxon>Microbotryomycetes</taxon>
        <taxon>Microbotryales</taxon>
        <taxon>Microbotryaceae</taxon>
        <taxon>Microbotryum</taxon>
    </lineage>
</organism>
<accession>A0A238FK58</accession>
<dbReference type="PRINTS" id="PR00420">
    <property type="entry name" value="RNGMNOXGNASE"/>
</dbReference>
<protein>
    <submittedName>
        <fullName evidence="7">BQ2448_6612 protein</fullName>
    </submittedName>
</protein>
<feature type="domain" description="FAD-binding" evidence="6">
    <location>
        <begin position="4"/>
        <end position="180"/>
    </location>
</feature>
<keyword evidence="4" id="KW-0560">Oxidoreductase</keyword>
<dbReference type="Pfam" id="PF01494">
    <property type="entry name" value="FAD_binding_3"/>
    <property type="match status" value="2"/>
</dbReference>
<dbReference type="AlphaFoldDB" id="A0A238FK58"/>
<dbReference type="GO" id="GO:0004497">
    <property type="term" value="F:monooxygenase activity"/>
    <property type="evidence" value="ECO:0007669"/>
    <property type="project" value="UniProtKB-KW"/>
</dbReference>
<dbReference type="SUPFAM" id="SSF51905">
    <property type="entry name" value="FAD/NAD(P)-binding domain"/>
    <property type="match status" value="1"/>
</dbReference>
<gene>
    <name evidence="7" type="ORF">BQ2448_6612</name>
</gene>
<proteinExistence type="inferred from homology"/>
<evidence type="ECO:0000256" key="4">
    <source>
        <dbReference type="ARBA" id="ARBA00023002"/>
    </source>
</evidence>
<dbReference type="EMBL" id="FMSP01000020">
    <property type="protein sequence ID" value="SCV74180.1"/>
    <property type="molecule type" value="Genomic_DNA"/>
</dbReference>
<evidence type="ECO:0000313" key="8">
    <source>
        <dbReference type="Proteomes" id="UP000198372"/>
    </source>
</evidence>
<keyword evidence="8" id="KW-1185">Reference proteome</keyword>
<evidence type="ECO:0000256" key="1">
    <source>
        <dbReference type="ARBA" id="ARBA00007992"/>
    </source>
</evidence>
<evidence type="ECO:0000313" key="7">
    <source>
        <dbReference type="EMBL" id="SCV74180.1"/>
    </source>
</evidence>
<dbReference type="InterPro" id="IPR050493">
    <property type="entry name" value="FAD-dep_Monooxygenase_BioMet"/>
</dbReference>
<dbReference type="SUPFAM" id="SSF54373">
    <property type="entry name" value="FAD-linked reductases, C-terminal domain"/>
    <property type="match status" value="1"/>
</dbReference>
<sequence length="417" mass="44581">MPLEIIIIGAGIAGLAAARALREQHYVTVLEQSRMKSEIGAAIHLGPNASKIALQWGLDLAALNSPEVQSYVEKSAKGDTLIAVPSDPRKGFGAPWLLNHRVDLHNELRRMATTPDLPGKPATIQTAAKVVSVVSTETRIGVVSLPDCEAGTVTLADGQVLQTDIIVGADGIHSVLRTEILGAERIAQPSGHSAYRCLIPRASVEKIPAMASLLSMDPPTLTTFVASDRRVVAYPCRGGSLLNIVAIVPDKMMNEDSVESWNAEGSIDEMVAAFEGFQPELLDLLRTAPSCGLWQLRDQDPLKTWTKGRAILIGDAAHAMLPHQGQGGGQSVEDAEALQVVLASAGPEDDLPALLELVQKLRYDRASKIQGYSREKAMGPRPGSQEMAVNAHQFVGYNFGYQGAAKWAEANGIQLKA</sequence>
<feature type="domain" description="FAD-binding" evidence="6">
    <location>
        <begin position="302"/>
        <end position="366"/>
    </location>
</feature>
<dbReference type="STRING" id="269621.A0A238FK58"/>
<dbReference type="InterPro" id="IPR002938">
    <property type="entry name" value="FAD-bd"/>
</dbReference>
<dbReference type="Gene3D" id="3.50.50.60">
    <property type="entry name" value="FAD/NAD(P)-binding domain"/>
    <property type="match status" value="1"/>
</dbReference>
<comment type="similarity">
    <text evidence="1">Belongs to the paxM FAD-dependent monooxygenase family.</text>
</comment>
<dbReference type="OrthoDB" id="47494at2759"/>
<name>A0A238FK58_9BASI</name>